<sequence>MRIVSITVFSLIATSMNALFIQKAFQIEKRNIPADDYDSRHRSHQLDITKFNIENQPTKMQPNTNPTPTQDLARATGLSTTPHAVNPNYESKQRWRMKMGSTNITLENLLYDLKTETDPNKRKAIEKQILAVRRKMHDRIKNRGVLLREYGVPTVTASNKKVKQTATSRVKRPWSYEKFIKDRKAASIERMEFLKQCHEQSMSDKSSTFDELCE</sequence>
<proteinExistence type="predicted"/>
<evidence type="ECO:0000313" key="3">
    <source>
        <dbReference type="Proteomes" id="UP001648503"/>
    </source>
</evidence>
<protein>
    <submittedName>
        <fullName evidence="2">Uncharacterized protein</fullName>
    </submittedName>
</protein>
<name>A0ABQ8F1C7_9FUNG</name>
<accession>A0ABQ8F1C7</accession>
<feature type="signal peptide" evidence="1">
    <location>
        <begin position="1"/>
        <end position="18"/>
    </location>
</feature>
<keyword evidence="1" id="KW-0732">Signal</keyword>
<dbReference type="EMBL" id="JAFCIX010000433">
    <property type="protein sequence ID" value="KAH6590352.1"/>
    <property type="molecule type" value="Genomic_DNA"/>
</dbReference>
<organism evidence="2 3">
    <name type="scientific">Batrachochytrium salamandrivorans</name>
    <dbReference type="NCBI Taxonomy" id="1357716"/>
    <lineage>
        <taxon>Eukaryota</taxon>
        <taxon>Fungi</taxon>
        <taxon>Fungi incertae sedis</taxon>
        <taxon>Chytridiomycota</taxon>
        <taxon>Chytridiomycota incertae sedis</taxon>
        <taxon>Chytridiomycetes</taxon>
        <taxon>Rhizophydiales</taxon>
        <taxon>Rhizophydiales incertae sedis</taxon>
        <taxon>Batrachochytrium</taxon>
    </lineage>
</organism>
<evidence type="ECO:0000313" key="2">
    <source>
        <dbReference type="EMBL" id="KAH6590352.1"/>
    </source>
</evidence>
<feature type="chain" id="PRO_5045397372" evidence="1">
    <location>
        <begin position="19"/>
        <end position="214"/>
    </location>
</feature>
<keyword evidence="3" id="KW-1185">Reference proteome</keyword>
<reference evidence="2 3" key="1">
    <citation type="submission" date="2021-02" db="EMBL/GenBank/DDBJ databases">
        <title>Variation within the Batrachochytrium salamandrivorans European outbreak.</title>
        <authorList>
            <person name="Kelly M."/>
            <person name="Pasmans F."/>
            <person name="Shea T.P."/>
            <person name="Munoz J.F."/>
            <person name="Carranza S."/>
            <person name="Cuomo C.A."/>
            <person name="Martel A."/>
        </authorList>
    </citation>
    <scope>NUCLEOTIDE SEQUENCE [LARGE SCALE GENOMIC DNA]</scope>
    <source>
        <strain evidence="2 3">AMFP18/2</strain>
    </source>
</reference>
<gene>
    <name evidence="2" type="ORF">BASA50_009327</name>
</gene>
<comment type="caution">
    <text evidence="2">The sequence shown here is derived from an EMBL/GenBank/DDBJ whole genome shotgun (WGS) entry which is preliminary data.</text>
</comment>
<dbReference type="Proteomes" id="UP001648503">
    <property type="component" value="Unassembled WGS sequence"/>
</dbReference>
<evidence type="ECO:0000256" key="1">
    <source>
        <dbReference type="SAM" id="SignalP"/>
    </source>
</evidence>